<evidence type="ECO:0000313" key="3">
    <source>
        <dbReference type="Proteomes" id="UP000637628"/>
    </source>
</evidence>
<feature type="domain" description="DUF397" evidence="1">
    <location>
        <begin position="10"/>
        <end position="58"/>
    </location>
</feature>
<evidence type="ECO:0000259" key="1">
    <source>
        <dbReference type="Pfam" id="PF04149"/>
    </source>
</evidence>
<dbReference type="RefSeq" id="WP_203726453.1">
    <property type="nucleotide sequence ID" value="NZ_BAAATX010000003.1"/>
</dbReference>
<reference evidence="2 3" key="1">
    <citation type="submission" date="2021-01" db="EMBL/GenBank/DDBJ databases">
        <title>Whole genome shotgun sequence of Actinoplanes durhamensis NBRC 14914.</title>
        <authorList>
            <person name="Komaki H."/>
            <person name="Tamura T."/>
        </authorList>
    </citation>
    <scope>NUCLEOTIDE SEQUENCE [LARGE SCALE GENOMIC DNA]</scope>
    <source>
        <strain evidence="2 3">NBRC 14914</strain>
    </source>
</reference>
<evidence type="ECO:0000313" key="2">
    <source>
        <dbReference type="EMBL" id="GIE00834.1"/>
    </source>
</evidence>
<gene>
    <name evidence="2" type="ORF">Adu01nite_21840</name>
</gene>
<dbReference type="Pfam" id="PF04149">
    <property type="entry name" value="DUF397"/>
    <property type="match status" value="1"/>
</dbReference>
<dbReference type="EMBL" id="BOML01000019">
    <property type="protein sequence ID" value="GIE00834.1"/>
    <property type="molecule type" value="Genomic_DNA"/>
</dbReference>
<sequence length="66" mass="7432">MPLTADGKRRKSERCFSNPSCVWVALVTDKVELSDSADGGRVLRFESREWGAFIAGVKNGEFDWPR</sequence>
<name>A0ABQ3YTL9_9ACTN</name>
<accession>A0ABQ3YTL9</accession>
<protein>
    <recommendedName>
        <fullName evidence="1">DUF397 domain-containing protein</fullName>
    </recommendedName>
</protein>
<dbReference type="InterPro" id="IPR007278">
    <property type="entry name" value="DUF397"/>
</dbReference>
<keyword evidence="3" id="KW-1185">Reference proteome</keyword>
<proteinExistence type="predicted"/>
<comment type="caution">
    <text evidence="2">The sequence shown here is derived from an EMBL/GenBank/DDBJ whole genome shotgun (WGS) entry which is preliminary data.</text>
</comment>
<dbReference type="Proteomes" id="UP000637628">
    <property type="component" value="Unassembled WGS sequence"/>
</dbReference>
<organism evidence="2 3">
    <name type="scientific">Paractinoplanes durhamensis</name>
    <dbReference type="NCBI Taxonomy" id="113563"/>
    <lineage>
        <taxon>Bacteria</taxon>
        <taxon>Bacillati</taxon>
        <taxon>Actinomycetota</taxon>
        <taxon>Actinomycetes</taxon>
        <taxon>Micromonosporales</taxon>
        <taxon>Micromonosporaceae</taxon>
        <taxon>Paractinoplanes</taxon>
    </lineage>
</organism>